<evidence type="ECO:0000259" key="2">
    <source>
        <dbReference type="Pfam" id="PF13439"/>
    </source>
</evidence>
<organism evidence="3 4">
    <name type="scientific">Flavobacterium agrisoli</name>
    <dbReference type="NCBI Taxonomy" id="2793066"/>
    <lineage>
        <taxon>Bacteria</taxon>
        <taxon>Pseudomonadati</taxon>
        <taxon>Bacteroidota</taxon>
        <taxon>Flavobacteriia</taxon>
        <taxon>Flavobacteriales</taxon>
        <taxon>Flavobacteriaceae</taxon>
        <taxon>Flavobacterium</taxon>
    </lineage>
</organism>
<dbReference type="SUPFAM" id="SSF53756">
    <property type="entry name" value="UDP-Glycosyltransferase/glycogen phosphorylase"/>
    <property type="match status" value="1"/>
</dbReference>
<feature type="domain" description="Glycosyltransferase subfamily 4-like N-terminal" evidence="2">
    <location>
        <begin position="12"/>
        <end position="165"/>
    </location>
</feature>
<name>A0A934UI22_9FLAO</name>
<dbReference type="Proteomes" id="UP000609172">
    <property type="component" value="Unassembled WGS sequence"/>
</dbReference>
<dbReference type="PANTHER" id="PTHR12526">
    <property type="entry name" value="GLYCOSYLTRANSFERASE"/>
    <property type="match status" value="1"/>
</dbReference>
<feature type="domain" description="Glycosyl transferase family 1" evidence="1">
    <location>
        <begin position="176"/>
        <end position="342"/>
    </location>
</feature>
<dbReference type="Gene3D" id="3.40.50.2000">
    <property type="entry name" value="Glycogen Phosphorylase B"/>
    <property type="match status" value="2"/>
</dbReference>
<accession>A0A934UI22</accession>
<protein>
    <submittedName>
        <fullName evidence="3">Glycosyltransferase family 4 protein</fullName>
    </submittedName>
</protein>
<dbReference type="Pfam" id="PF00534">
    <property type="entry name" value="Glycos_transf_1"/>
    <property type="match status" value="1"/>
</dbReference>
<reference evidence="3" key="1">
    <citation type="submission" date="2020-12" db="EMBL/GenBank/DDBJ databases">
        <title>Bacterial novel species Flavobacterium sp. SE-1-e isolated from soil.</title>
        <authorList>
            <person name="Jung H.-Y."/>
        </authorList>
    </citation>
    <scope>NUCLEOTIDE SEQUENCE</scope>
    <source>
        <strain evidence="3">SE-1-e</strain>
    </source>
</reference>
<evidence type="ECO:0000313" key="3">
    <source>
        <dbReference type="EMBL" id="MBK0368372.1"/>
    </source>
</evidence>
<dbReference type="InterPro" id="IPR028098">
    <property type="entry name" value="Glyco_trans_4-like_N"/>
</dbReference>
<dbReference type="Pfam" id="PF13439">
    <property type="entry name" value="Glyco_transf_4"/>
    <property type="match status" value="1"/>
</dbReference>
<dbReference type="InterPro" id="IPR001296">
    <property type="entry name" value="Glyco_trans_1"/>
</dbReference>
<dbReference type="EMBL" id="JAEHFV010000001">
    <property type="protein sequence ID" value="MBK0368372.1"/>
    <property type="molecule type" value="Genomic_DNA"/>
</dbReference>
<dbReference type="RefSeq" id="WP_200104305.1">
    <property type="nucleotide sequence ID" value="NZ_JAEHFV010000001.1"/>
</dbReference>
<dbReference type="GO" id="GO:0016757">
    <property type="term" value="F:glycosyltransferase activity"/>
    <property type="evidence" value="ECO:0007669"/>
    <property type="project" value="InterPro"/>
</dbReference>
<evidence type="ECO:0000259" key="1">
    <source>
        <dbReference type="Pfam" id="PF00534"/>
    </source>
</evidence>
<dbReference type="AlphaFoldDB" id="A0A934UI22"/>
<sequence length="368" mass="41682">MIILHITGAKAWGGNEQQIINCIPELNKLGVVNTVLGIKGTKLEKECMINNISFIPFADNKIINFKNFKFFKNLINSLKPNVIHLHNSSSLTFYFIVGFFSNIKIKTVFSKKAISASSSFFSKFKYNSNNIDVIFCVSKSVKEDFKKALNKSNQKKLVVVPDCVPKELLYVETNINLREKYHIPSGKFIIGNIANHTTAKDLDTLIDTVDYLVNFLKRKDIVFFQIGKFSKLTNDLKIKVSQKGLKEYLIFTDNVEDAFSLNSQFDVFLLTSQREGGPTSVLEAMLIGVPIIATNVGIIPSIIKDGKNGYLCSIKDFKKMGDKICMLLNNFDLKQEFISKSKTIINEEFISSVIAERTYKIYKKLLDN</sequence>
<comment type="caution">
    <text evidence="3">The sequence shown here is derived from an EMBL/GenBank/DDBJ whole genome shotgun (WGS) entry which is preliminary data.</text>
</comment>
<keyword evidence="4" id="KW-1185">Reference proteome</keyword>
<gene>
    <name evidence="3" type="ORF">I5M07_00880</name>
</gene>
<evidence type="ECO:0000313" key="4">
    <source>
        <dbReference type="Proteomes" id="UP000609172"/>
    </source>
</evidence>
<proteinExistence type="predicted"/>
<dbReference type="CDD" id="cd03801">
    <property type="entry name" value="GT4_PimA-like"/>
    <property type="match status" value="1"/>
</dbReference>